<sequence length="280" mass="29647">MIIVTGASGQIGRALVDRLDRQGVTRRAVVRQVRHLADLGGDVALADFADHRSIRAALVPGARLLLNGVPGPDFVHQQLSIIDLAAEAGVAQVVKISVRGAAPGAPLAQGQHSEIDDHLRDSGLPHTILQPVGFMQNLLTEVSFADGEGRFYGSYGPGRVGYLDARDIADVAAALLTRPVEADATLILTGPEAPTHDEVAETMTAVLGRPVRYLDLPVAAMAQRLRAAGLPPAFADDLATLMRDVGDGRWADTTDTVQTITGRPPRTLATFVTDHATSWP</sequence>
<gene>
    <name evidence="2" type="ORF">C1I93_06110</name>
</gene>
<dbReference type="SUPFAM" id="SSF51735">
    <property type="entry name" value="NAD(P)-binding Rossmann-fold domains"/>
    <property type="match status" value="1"/>
</dbReference>
<dbReference type="AlphaFoldDB" id="A0A2W2E300"/>
<evidence type="ECO:0000313" key="3">
    <source>
        <dbReference type="Proteomes" id="UP000248627"/>
    </source>
</evidence>
<dbReference type="Proteomes" id="UP000248627">
    <property type="component" value="Unassembled WGS sequence"/>
</dbReference>
<proteinExistence type="predicted"/>
<dbReference type="RefSeq" id="WP_111242265.1">
    <property type="nucleotide sequence ID" value="NZ_AP023358.1"/>
</dbReference>
<dbReference type="InterPro" id="IPR008030">
    <property type="entry name" value="NmrA-like"/>
</dbReference>
<dbReference type="Gene3D" id="3.40.50.720">
    <property type="entry name" value="NAD(P)-binding Rossmann-like Domain"/>
    <property type="match status" value="1"/>
</dbReference>
<evidence type="ECO:0000259" key="1">
    <source>
        <dbReference type="Pfam" id="PF05368"/>
    </source>
</evidence>
<comment type="caution">
    <text evidence="2">The sequence shown here is derived from an EMBL/GenBank/DDBJ whole genome shotgun (WGS) entry which is preliminary data.</text>
</comment>
<dbReference type="PANTHER" id="PTHR43162">
    <property type="match status" value="1"/>
</dbReference>
<protein>
    <submittedName>
        <fullName evidence="2">NmrA family transcriptional regulator</fullName>
    </submittedName>
</protein>
<dbReference type="OrthoDB" id="116343at2"/>
<dbReference type="Pfam" id="PF05368">
    <property type="entry name" value="NmrA"/>
    <property type="match status" value="1"/>
</dbReference>
<organism evidence="2 3">
    <name type="scientific">Micromonospora endophytica</name>
    <dbReference type="NCBI Taxonomy" id="515350"/>
    <lineage>
        <taxon>Bacteria</taxon>
        <taxon>Bacillati</taxon>
        <taxon>Actinomycetota</taxon>
        <taxon>Actinomycetes</taxon>
        <taxon>Micromonosporales</taxon>
        <taxon>Micromonosporaceae</taxon>
        <taxon>Micromonospora</taxon>
    </lineage>
</organism>
<name>A0A2W2E300_9ACTN</name>
<feature type="domain" description="NmrA-like" evidence="1">
    <location>
        <begin position="2"/>
        <end position="245"/>
    </location>
</feature>
<keyword evidence="3" id="KW-1185">Reference proteome</keyword>
<dbReference type="EMBL" id="POTX01000025">
    <property type="protein sequence ID" value="PZF99323.1"/>
    <property type="molecule type" value="Genomic_DNA"/>
</dbReference>
<dbReference type="Gene3D" id="3.90.25.10">
    <property type="entry name" value="UDP-galactose 4-epimerase, domain 1"/>
    <property type="match status" value="1"/>
</dbReference>
<dbReference type="PANTHER" id="PTHR43162:SF1">
    <property type="entry name" value="PRESTALK A DIFFERENTIATION PROTEIN A"/>
    <property type="match status" value="1"/>
</dbReference>
<evidence type="ECO:0000313" key="2">
    <source>
        <dbReference type="EMBL" id="PZF99323.1"/>
    </source>
</evidence>
<dbReference type="InterPro" id="IPR036291">
    <property type="entry name" value="NAD(P)-bd_dom_sf"/>
</dbReference>
<accession>A0A2W2E300</accession>
<reference evidence="2 3" key="1">
    <citation type="submission" date="2018-01" db="EMBL/GenBank/DDBJ databases">
        <title>Draft genome sequence of Jishengella endophytica.</title>
        <authorList>
            <person name="Sahin N."/>
            <person name="Ay H."/>
            <person name="Saygin H."/>
        </authorList>
    </citation>
    <scope>NUCLEOTIDE SEQUENCE [LARGE SCALE GENOMIC DNA]</scope>
    <source>
        <strain evidence="2 3">DSM 45430</strain>
    </source>
</reference>
<dbReference type="InterPro" id="IPR051604">
    <property type="entry name" value="Ergot_Alk_Oxidoreductase"/>
</dbReference>